<dbReference type="EMBL" id="MU006776">
    <property type="protein sequence ID" value="KAF2646235.1"/>
    <property type="molecule type" value="Genomic_DNA"/>
</dbReference>
<reference evidence="2" key="1">
    <citation type="journal article" date="2020" name="Stud. Mycol.">
        <title>101 Dothideomycetes genomes: a test case for predicting lifestyles and emergence of pathogens.</title>
        <authorList>
            <person name="Haridas S."/>
            <person name="Albert R."/>
            <person name="Binder M."/>
            <person name="Bloem J."/>
            <person name="Labutti K."/>
            <person name="Salamov A."/>
            <person name="Andreopoulos B."/>
            <person name="Baker S."/>
            <person name="Barry K."/>
            <person name="Bills G."/>
            <person name="Bluhm B."/>
            <person name="Cannon C."/>
            <person name="Castanera R."/>
            <person name="Culley D."/>
            <person name="Daum C."/>
            <person name="Ezra D."/>
            <person name="Gonzalez J."/>
            <person name="Henrissat B."/>
            <person name="Kuo A."/>
            <person name="Liang C."/>
            <person name="Lipzen A."/>
            <person name="Lutzoni F."/>
            <person name="Magnuson J."/>
            <person name="Mondo S."/>
            <person name="Nolan M."/>
            <person name="Ohm R."/>
            <person name="Pangilinan J."/>
            <person name="Park H.-J."/>
            <person name="Ramirez L."/>
            <person name="Alfaro M."/>
            <person name="Sun H."/>
            <person name="Tritt A."/>
            <person name="Yoshinaga Y."/>
            <person name="Zwiers L.-H."/>
            <person name="Turgeon B."/>
            <person name="Goodwin S."/>
            <person name="Spatafora J."/>
            <person name="Crous P."/>
            <person name="Grigoriev I."/>
        </authorList>
    </citation>
    <scope>NUCLEOTIDE SEQUENCE</scope>
    <source>
        <strain evidence="2">CBS 473.64</strain>
    </source>
</reference>
<evidence type="ECO:0000313" key="3">
    <source>
        <dbReference type="Proteomes" id="UP000799753"/>
    </source>
</evidence>
<dbReference type="AlphaFoldDB" id="A0A6A6SE94"/>
<feature type="region of interest" description="Disordered" evidence="1">
    <location>
        <begin position="34"/>
        <end position="60"/>
    </location>
</feature>
<organism evidence="2 3">
    <name type="scientific">Massarina eburnea CBS 473.64</name>
    <dbReference type="NCBI Taxonomy" id="1395130"/>
    <lineage>
        <taxon>Eukaryota</taxon>
        <taxon>Fungi</taxon>
        <taxon>Dikarya</taxon>
        <taxon>Ascomycota</taxon>
        <taxon>Pezizomycotina</taxon>
        <taxon>Dothideomycetes</taxon>
        <taxon>Pleosporomycetidae</taxon>
        <taxon>Pleosporales</taxon>
        <taxon>Massarineae</taxon>
        <taxon>Massarinaceae</taxon>
        <taxon>Massarina</taxon>
    </lineage>
</organism>
<evidence type="ECO:0000313" key="2">
    <source>
        <dbReference type="EMBL" id="KAF2646235.1"/>
    </source>
</evidence>
<sequence>MRPSFDPKIRSQPVPDHAGGRCPPSGVLLAATLDGPSNVSTPHRCRTSSERPVPRPMDSLRGCTDTATTLRRRGRWGCVQRRELLDAAVAALESKTVTGLRKHNSIKWAPFQPDENWGWSCARLRAYHHGVSTEDWERDWVWLSGEPNFGSAKILHMSRSVPRWYSRRDCRLTRFDGQQM</sequence>
<dbReference type="Proteomes" id="UP000799753">
    <property type="component" value="Unassembled WGS sequence"/>
</dbReference>
<proteinExistence type="predicted"/>
<accession>A0A6A6SE94</accession>
<protein>
    <submittedName>
        <fullName evidence="2">Uncharacterized protein</fullName>
    </submittedName>
</protein>
<evidence type="ECO:0000256" key="1">
    <source>
        <dbReference type="SAM" id="MobiDB-lite"/>
    </source>
</evidence>
<feature type="region of interest" description="Disordered" evidence="1">
    <location>
        <begin position="1"/>
        <end position="22"/>
    </location>
</feature>
<keyword evidence="3" id="KW-1185">Reference proteome</keyword>
<gene>
    <name evidence="2" type="ORF">P280DRAFT_5002</name>
</gene>
<name>A0A6A6SE94_9PLEO</name>